<feature type="compositionally biased region" description="Polar residues" evidence="1">
    <location>
        <begin position="64"/>
        <end position="112"/>
    </location>
</feature>
<proteinExistence type="predicted"/>
<organism evidence="2 3">
    <name type="scientific">Stentor coeruleus</name>
    <dbReference type="NCBI Taxonomy" id="5963"/>
    <lineage>
        <taxon>Eukaryota</taxon>
        <taxon>Sar</taxon>
        <taxon>Alveolata</taxon>
        <taxon>Ciliophora</taxon>
        <taxon>Postciliodesmatophora</taxon>
        <taxon>Heterotrichea</taxon>
        <taxon>Heterotrichida</taxon>
        <taxon>Stentoridae</taxon>
        <taxon>Stentor</taxon>
    </lineage>
</organism>
<reference evidence="2 3" key="1">
    <citation type="submission" date="2016-11" db="EMBL/GenBank/DDBJ databases">
        <title>The macronuclear genome of Stentor coeruleus: a giant cell with tiny introns.</title>
        <authorList>
            <person name="Slabodnick M."/>
            <person name="Ruby J.G."/>
            <person name="Reiff S.B."/>
            <person name="Swart E.C."/>
            <person name="Gosai S."/>
            <person name="Prabakaran S."/>
            <person name="Witkowska E."/>
            <person name="Larue G.E."/>
            <person name="Fisher S."/>
            <person name="Freeman R.M."/>
            <person name="Gunawardena J."/>
            <person name="Chu W."/>
            <person name="Stover N.A."/>
            <person name="Gregory B.D."/>
            <person name="Nowacki M."/>
            <person name="Derisi J."/>
            <person name="Roy S.W."/>
            <person name="Marshall W.F."/>
            <person name="Sood P."/>
        </authorList>
    </citation>
    <scope>NUCLEOTIDE SEQUENCE [LARGE SCALE GENOMIC DNA]</scope>
    <source>
        <strain evidence="2">WM001</strain>
    </source>
</reference>
<feature type="region of interest" description="Disordered" evidence="1">
    <location>
        <begin position="62"/>
        <end position="112"/>
    </location>
</feature>
<accession>A0A1R2BHT0</accession>
<dbReference type="EMBL" id="MPUH01000637">
    <property type="protein sequence ID" value="OMJ76336.1"/>
    <property type="molecule type" value="Genomic_DNA"/>
</dbReference>
<dbReference type="AlphaFoldDB" id="A0A1R2BHT0"/>
<sequence length="145" mass="15982">MGNKLFCTCCDNPESRQTSTKINLVFNSQEALSSCTHSEVDILPLPTPSEKSFNFLEESKKHSSCTSETIQSSKTAPNQSSRIRPASISSVKKTNPSESISSFSRNTKSISPSPLVKKFSPNIQLNIAKKRVLAINTFRKTANKK</sequence>
<keyword evidence="3" id="KW-1185">Reference proteome</keyword>
<gene>
    <name evidence="2" type="ORF">SteCoe_24322</name>
</gene>
<comment type="caution">
    <text evidence="2">The sequence shown here is derived from an EMBL/GenBank/DDBJ whole genome shotgun (WGS) entry which is preliminary data.</text>
</comment>
<evidence type="ECO:0000313" key="2">
    <source>
        <dbReference type="EMBL" id="OMJ76336.1"/>
    </source>
</evidence>
<name>A0A1R2BHT0_9CILI</name>
<dbReference type="Proteomes" id="UP000187209">
    <property type="component" value="Unassembled WGS sequence"/>
</dbReference>
<evidence type="ECO:0000313" key="3">
    <source>
        <dbReference type="Proteomes" id="UP000187209"/>
    </source>
</evidence>
<evidence type="ECO:0000256" key="1">
    <source>
        <dbReference type="SAM" id="MobiDB-lite"/>
    </source>
</evidence>
<protein>
    <submittedName>
        <fullName evidence="2">Uncharacterized protein</fullName>
    </submittedName>
</protein>